<comment type="pathway">
    <text evidence="2 15">Bacterial outer membrane biogenesis; LPS core biosynthesis.</text>
</comment>
<dbReference type="STRING" id="1122252.SAMN05660443_2251"/>
<name>A0A1I1I7W9_9GAMM</name>
<dbReference type="EMBL" id="FOLH01000004">
    <property type="protein sequence ID" value="SFC32151.1"/>
    <property type="molecule type" value="Genomic_DNA"/>
</dbReference>
<organism evidence="16 17">
    <name type="scientific">Marinospirillum celere</name>
    <dbReference type="NCBI Taxonomy" id="1122252"/>
    <lineage>
        <taxon>Bacteria</taxon>
        <taxon>Pseudomonadati</taxon>
        <taxon>Pseudomonadota</taxon>
        <taxon>Gammaproteobacteria</taxon>
        <taxon>Oceanospirillales</taxon>
        <taxon>Oceanospirillaceae</taxon>
        <taxon>Marinospirillum</taxon>
    </lineage>
</organism>
<evidence type="ECO:0000256" key="10">
    <source>
        <dbReference type="ARBA" id="ARBA00022840"/>
    </source>
</evidence>
<dbReference type="EC" id="2.7.1.166" evidence="4 15"/>
<evidence type="ECO:0000256" key="12">
    <source>
        <dbReference type="ARBA" id="ARBA00023136"/>
    </source>
</evidence>
<dbReference type="GO" id="GO:0005886">
    <property type="term" value="C:plasma membrane"/>
    <property type="evidence" value="ECO:0007669"/>
    <property type="project" value="UniProtKB-SubCell"/>
</dbReference>
<comment type="similarity">
    <text evidence="3 15">Belongs to the protein kinase superfamily. KdkA/RfaP family.</text>
</comment>
<dbReference type="RefSeq" id="WP_091963525.1">
    <property type="nucleotide sequence ID" value="NZ_FOLH01000004.1"/>
</dbReference>
<dbReference type="NCBIfam" id="NF002475">
    <property type="entry name" value="PRK01723.1"/>
    <property type="match status" value="1"/>
</dbReference>
<feature type="active site" evidence="15">
    <location>
        <position position="171"/>
    </location>
</feature>
<evidence type="ECO:0000313" key="16">
    <source>
        <dbReference type="EMBL" id="SFC32151.1"/>
    </source>
</evidence>
<evidence type="ECO:0000256" key="13">
    <source>
        <dbReference type="ARBA" id="ARBA00029511"/>
    </source>
</evidence>
<keyword evidence="11 15" id="KW-0448">Lipopolysaccharide biosynthesis</keyword>
<dbReference type="Gene3D" id="1.10.510.10">
    <property type="entry name" value="Transferase(Phosphotransferase) domain 1"/>
    <property type="match status" value="1"/>
</dbReference>
<keyword evidence="12 15" id="KW-0472">Membrane</keyword>
<comment type="catalytic activity">
    <reaction evidence="14 15">
        <text>an alpha-Kdo-(2-&gt;6)-lipid IVA + ATP = a 4-O-phospho-alpha-Kdo-(2-&gt;6)-lipid IVA + ADP + H(+)</text>
        <dbReference type="Rhea" id="RHEA:74271"/>
        <dbReference type="ChEBI" id="CHEBI:15378"/>
        <dbReference type="ChEBI" id="CHEBI:30616"/>
        <dbReference type="ChEBI" id="CHEBI:176428"/>
        <dbReference type="ChEBI" id="CHEBI:193140"/>
        <dbReference type="ChEBI" id="CHEBI:456216"/>
        <dbReference type="EC" id="2.7.1.166"/>
    </reaction>
</comment>
<keyword evidence="5 15" id="KW-1003">Cell membrane</keyword>
<keyword evidence="10 15" id="KW-0067">ATP-binding</keyword>
<keyword evidence="9 15" id="KW-0418">Kinase</keyword>
<keyword evidence="8 15" id="KW-0547">Nucleotide-binding</keyword>
<gene>
    <name evidence="15" type="primary">kdkA</name>
    <name evidence="16" type="ORF">SAMN05660443_2251</name>
</gene>
<evidence type="ECO:0000256" key="11">
    <source>
        <dbReference type="ARBA" id="ARBA00022985"/>
    </source>
</evidence>
<dbReference type="GO" id="GO:0009244">
    <property type="term" value="P:lipopolysaccharide core region biosynthetic process"/>
    <property type="evidence" value="ECO:0007669"/>
    <property type="project" value="UniProtKB-UniRule"/>
</dbReference>
<dbReference type="SUPFAM" id="SSF56112">
    <property type="entry name" value="Protein kinase-like (PK-like)"/>
    <property type="match status" value="1"/>
</dbReference>
<dbReference type="Proteomes" id="UP000199058">
    <property type="component" value="Unassembled WGS sequence"/>
</dbReference>
<accession>A0A1I1I7W9</accession>
<dbReference type="AlphaFoldDB" id="A0A1I1I7W9"/>
<evidence type="ECO:0000256" key="7">
    <source>
        <dbReference type="ARBA" id="ARBA00022679"/>
    </source>
</evidence>
<evidence type="ECO:0000256" key="3">
    <source>
        <dbReference type="ARBA" id="ARBA00010327"/>
    </source>
</evidence>
<evidence type="ECO:0000256" key="14">
    <source>
        <dbReference type="ARBA" id="ARBA00034417"/>
    </source>
</evidence>
<dbReference type="HAMAP" id="MF_00521">
    <property type="entry name" value="KDO_kinase"/>
    <property type="match status" value="1"/>
</dbReference>
<evidence type="ECO:0000256" key="8">
    <source>
        <dbReference type="ARBA" id="ARBA00022741"/>
    </source>
</evidence>
<evidence type="ECO:0000256" key="4">
    <source>
        <dbReference type="ARBA" id="ARBA00011988"/>
    </source>
</evidence>
<evidence type="ECO:0000256" key="9">
    <source>
        <dbReference type="ARBA" id="ARBA00022777"/>
    </source>
</evidence>
<dbReference type="Pfam" id="PF06293">
    <property type="entry name" value="Kdo"/>
    <property type="match status" value="1"/>
</dbReference>
<evidence type="ECO:0000256" key="2">
    <source>
        <dbReference type="ARBA" id="ARBA00004713"/>
    </source>
</evidence>
<evidence type="ECO:0000256" key="5">
    <source>
        <dbReference type="ARBA" id="ARBA00022475"/>
    </source>
</evidence>
<evidence type="ECO:0000256" key="6">
    <source>
        <dbReference type="ARBA" id="ARBA00022519"/>
    </source>
</evidence>
<dbReference type="GO" id="GO:0016773">
    <property type="term" value="F:phosphotransferase activity, alcohol group as acceptor"/>
    <property type="evidence" value="ECO:0007669"/>
    <property type="project" value="UniProtKB-UniRule"/>
</dbReference>
<comment type="function">
    <text evidence="15">Catalyzes the ATP-dependent phosphorylation of the 3-deoxy-D-manno-octulosonic acid (Kdo) residue in Kdo-lipid IV(A) at the 4-OH position.</text>
</comment>
<dbReference type="InterPro" id="IPR022826">
    <property type="entry name" value="KDO_kinase"/>
</dbReference>
<dbReference type="OrthoDB" id="6854449at2"/>
<dbReference type="UniPathway" id="UPA00958"/>
<evidence type="ECO:0000313" key="17">
    <source>
        <dbReference type="Proteomes" id="UP000199058"/>
    </source>
</evidence>
<sequence length="237" mass="27315">MAPFRQLEDQGEFILYDPQAIPQIDKRWFQLEYWQNQQALLGGAPGRGTSVFIQTPAGEAVWRHYHRGGLPGRFIKDLYLWTGLRTTRAWQEMHLTQKLLALGLPVPRPLAARVQRLGGVYKADLITLRIPKALPLSDYLPQVDAAEQKQALQAAAITIHRFHQAGLNHTDLNPRNLLIQADNKKVWLIDFDRCQLNQPEPKTAQRNLERLYRGLIKVDAHQAGVWYDWLQRAYAQQ</sequence>
<dbReference type="GO" id="GO:0016301">
    <property type="term" value="F:kinase activity"/>
    <property type="evidence" value="ECO:0007669"/>
    <property type="project" value="UniProtKB-KW"/>
</dbReference>
<proteinExistence type="inferred from homology"/>
<keyword evidence="7 15" id="KW-0808">Transferase</keyword>
<dbReference type="InterPro" id="IPR011009">
    <property type="entry name" value="Kinase-like_dom_sf"/>
</dbReference>
<comment type="subcellular location">
    <subcellularLocation>
        <location evidence="1 15">Cell inner membrane</location>
        <topology evidence="1 15">Peripheral membrane protein</topology>
        <orientation evidence="1 15">Cytoplasmic side</orientation>
    </subcellularLocation>
</comment>
<keyword evidence="6 15" id="KW-0997">Cell inner membrane</keyword>
<evidence type="ECO:0000256" key="15">
    <source>
        <dbReference type="HAMAP-Rule" id="MF_00521"/>
    </source>
</evidence>
<protein>
    <recommendedName>
        <fullName evidence="13 15">3-deoxy-D-manno-octulosonic acid kinase</fullName>
        <shortName evidence="15">Kdo kinase</shortName>
        <ecNumber evidence="4 15">2.7.1.166</ecNumber>
    </recommendedName>
</protein>
<evidence type="ECO:0000256" key="1">
    <source>
        <dbReference type="ARBA" id="ARBA00004515"/>
    </source>
</evidence>
<keyword evidence="17" id="KW-1185">Reference proteome</keyword>
<reference evidence="16 17" key="1">
    <citation type="submission" date="2016-10" db="EMBL/GenBank/DDBJ databases">
        <authorList>
            <person name="de Groot N.N."/>
        </authorList>
    </citation>
    <scope>NUCLEOTIDE SEQUENCE [LARGE SCALE GENOMIC DNA]</scope>
    <source>
        <strain evidence="16 17">DSM 18438</strain>
    </source>
</reference>
<dbReference type="GO" id="GO:0005524">
    <property type="term" value="F:ATP binding"/>
    <property type="evidence" value="ECO:0007669"/>
    <property type="project" value="UniProtKB-UniRule"/>
</dbReference>